<sequence length="907" mass="100648">MDNIIEVQFNEMLQRTRSIWQYDYGQVLKILSGGVVLPNFLEVHFSLSRNNKECITRIGTTVNGVTEVQIPNELLNTENKTHDYFIYAFIYVSTEKYGNTKCEIIIPVKSRIKPENPSEEPLPEPNIFHETVEAVNAAADRAKMAEQNAKESATEAGKHAASASESAVTAEKTKEDALRKVGEKKQEAIEAIQNQEETSVGNLTTHTDGEIQRIQNQTAESKGELEQTIINAGVSEEELDESIQTASDTKTALDKSVELARTAKTELDTSTQKAGEAKTALDGSAKTAGEMQETLSATVKQAGALDTSLGEEIETGTQLKTDLIASGEKAVQDIRTAGSEQLGKMQAVAEEFTADREQIATNKEDIGSLQEDLSNKITKFYASNQGETHLADSDNGKIMDMMLYGRSEQKQYSGKNLAHGKNENYYIDNDTSLCGFNNNDIGMAIDVSNLTSVTISTRSIQDRYRIGCVDTVPTKENVVTCYNEKRKDGTKDSYTIDTTDYNYLIVNATKLEDIQVEKGSEATSYEPYTGGIPSPNPDYPQEIKSVVNPVVKVVGKNVYNFGRHKGDYAFPGSSATAKVSENGSITIKGSVTDYASANIGEFLVDFPDGEYYMNTPKNNNVILQTIGGDGASFQSNTNDTIKFVKGKKAALYVVLLVAGTYNLTFTPMICKKREDLSTNDPYTEQLVQLPYTLNAIPVSSGGNVTINGQQYIADYVDVERGKVVRMCERKKLNTKNGVINEEYRLVFDIAPYSRIGNYQCIFSAFEWTAWTTCTVGSMAYIKNIQKPNDELYTAQELKELSIDFDVIYQLLEQQETDLTPEQTQALKELVTYYPVTNISVNSEQLDGYTVFNYPISMKNGWDYVKKQLNDNRDYIYDMDAKTQDIDTQSAEAYVNSEYAVALTELEV</sequence>
<protein>
    <recommendedName>
        <fullName evidence="4">BppU N-terminal domain-containing protein</fullName>
    </recommendedName>
</protein>
<proteinExistence type="predicted"/>
<dbReference type="EMBL" id="ABVR01000041">
    <property type="protein sequence ID" value="EEG89723.1"/>
    <property type="molecule type" value="Genomic_DNA"/>
</dbReference>
<dbReference type="AlphaFoldDB" id="C0BA81"/>
<evidence type="ECO:0008006" key="4">
    <source>
        <dbReference type="Google" id="ProtNLM"/>
    </source>
</evidence>
<feature type="compositionally biased region" description="Basic and acidic residues" evidence="1">
    <location>
        <begin position="143"/>
        <end position="158"/>
    </location>
</feature>
<accession>C0BA81</accession>
<gene>
    <name evidence="2" type="ORF">COPCOM_02713</name>
</gene>
<organism evidence="2 3">
    <name type="scientific">Coprococcus comes ATCC 27758</name>
    <dbReference type="NCBI Taxonomy" id="470146"/>
    <lineage>
        <taxon>Bacteria</taxon>
        <taxon>Bacillati</taxon>
        <taxon>Bacillota</taxon>
        <taxon>Clostridia</taxon>
        <taxon>Lachnospirales</taxon>
        <taxon>Lachnospiraceae</taxon>
        <taxon>Coprococcus</taxon>
    </lineage>
</organism>
<comment type="caution">
    <text evidence="2">The sequence shown here is derived from an EMBL/GenBank/DDBJ whole genome shotgun (WGS) entry which is preliminary data.</text>
</comment>
<evidence type="ECO:0000313" key="2">
    <source>
        <dbReference type="EMBL" id="EEG89723.1"/>
    </source>
</evidence>
<reference evidence="2 3" key="2">
    <citation type="submission" date="2009-03" db="EMBL/GenBank/DDBJ databases">
        <title>Draft genome sequence of Coprococcus comes (ATCC 27758).</title>
        <authorList>
            <person name="Sudarsanam P."/>
            <person name="Ley R."/>
            <person name="Guruge J."/>
            <person name="Turnbaugh P.J."/>
            <person name="Mahowald M."/>
            <person name="Liep D."/>
            <person name="Gordon J."/>
        </authorList>
    </citation>
    <scope>NUCLEOTIDE SEQUENCE [LARGE SCALE GENOMIC DNA]</scope>
    <source>
        <strain evidence="2 3">ATCC 27758</strain>
    </source>
</reference>
<name>C0BA81_9FIRM</name>
<reference evidence="2 3" key="1">
    <citation type="submission" date="2009-02" db="EMBL/GenBank/DDBJ databases">
        <authorList>
            <person name="Fulton L."/>
            <person name="Clifton S."/>
            <person name="Fulton B."/>
            <person name="Xu J."/>
            <person name="Minx P."/>
            <person name="Pepin K.H."/>
            <person name="Johnson M."/>
            <person name="Bhonagiri V."/>
            <person name="Nash W.E."/>
            <person name="Mardis E.R."/>
            <person name="Wilson R.K."/>
        </authorList>
    </citation>
    <scope>NUCLEOTIDE SEQUENCE [LARGE SCALE GENOMIC DNA]</scope>
    <source>
        <strain evidence="2 3">ATCC 27758</strain>
    </source>
</reference>
<evidence type="ECO:0000313" key="3">
    <source>
        <dbReference type="Proteomes" id="UP000003793"/>
    </source>
</evidence>
<feature type="region of interest" description="Disordered" evidence="1">
    <location>
        <begin position="143"/>
        <end position="174"/>
    </location>
</feature>
<dbReference type="HOGENOM" id="CLU_319977_0_0_9"/>
<evidence type="ECO:0000256" key="1">
    <source>
        <dbReference type="SAM" id="MobiDB-lite"/>
    </source>
</evidence>
<dbReference type="Proteomes" id="UP000003793">
    <property type="component" value="Unassembled WGS sequence"/>
</dbReference>